<evidence type="ECO:0000313" key="3">
    <source>
        <dbReference type="Proteomes" id="UP001551695"/>
    </source>
</evidence>
<dbReference type="PANTHER" id="PTHR43194">
    <property type="entry name" value="HYDROLASE ALPHA/BETA FOLD FAMILY"/>
    <property type="match status" value="1"/>
</dbReference>
<dbReference type="GO" id="GO:0016787">
    <property type="term" value="F:hydrolase activity"/>
    <property type="evidence" value="ECO:0007669"/>
    <property type="project" value="UniProtKB-KW"/>
</dbReference>
<dbReference type="Proteomes" id="UP001551695">
    <property type="component" value="Unassembled WGS sequence"/>
</dbReference>
<dbReference type="RefSeq" id="WP_332873268.1">
    <property type="nucleotide sequence ID" value="NZ_JBEXKW010000064.1"/>
</dbReference>
<organism evidence="2 3">
    <name type="scientific">Nocardia aurea</name>
    <dbReference type="NCBI Taxonomy" id="2144174"/>
    <lineage>
        <taxon>Bacteria</taxon>
        <taxon>Bacillati</taxon>
        <taxon>Actinomycetota</taxon>
        <taxon>Actinomycetes</taxon>
        <taxon>Mycobacteriales</taxon>
        <taxon>Nocardiaceae</taxon>
        <taxon>Nocardia</taxon>
    </lineage>
</organism>
<accession>A0ABV3FLK5</accession>
<evidence type="ECO:0000259" key="1">
    <source>
        <dbReference type="Pfam" id="PF12697"/>
    </source>
</evidence>
<sequence length="272" mass="28841">MSLSGVRPVVFIHGLWMHSSSWDPWVELFSASGYRAQAPGWPGDGPTPEATRANPDDLNNRGIAEVTAHYTGLIAALPTPPVVIGHSFGGLIAQQLLAAGSAAACVAIAPAQFKGVLALPPAQIRSALPVLGKPWLRGKTWAHSADSYHRSFANGVPREESDRLFADYAIPAPAKPLFQAAVANFVPGSEAQVDTAAERGPLLMFAGGLDRTVPEATVRAAHKLQSRNSGITELVVLPDRCHSMSADHGWRELADTALQFLEKNLPDVPPGS</sequence>
<dbReference type="Pfam" id="PF12697">
    <property type="entry name" value="Abhydrolase_6"/>
    <property type="match status" value="1"/>
</dbReference>
<reference evidence="2 3" key="1">
    <citation type="submission" date="2024-06" db="EMBL/GenBank/DDBJ databases">
        <title>The Natural Products Discovery Center: Release of the First 8490 Sequenced Strains for Exploring Actinobacteria Biosynthetic Diversity.</title>
        <authorList>
            <person name="Kalkreuter E."/>
            <person name="Kautsar S.A."/>
            <person name="Yang D."/>
            <person name="Bader C.D."/>
            <person name="Teijaro C.N."/>
            <person name="Fluegel L."/>
            <person name="Davis C.M."/>
            <person name="Simpson J.R."/>
            <person name="Lauterbach L."/>
            <person name="Steele A.D."/>
            <person name="Gui C."/>
            <person name="Meng S."/>
            <person name="Li G."/>
            <person name="Viehrig K."/>
            <person name="Ye F."/>
            <person name="Su P."/>
            <person name="Kiefer A.F."/>
            <person name="Nichols A."/>
            <person name="Cepeda A.J."/>
            <person name="Yan W."/>
            <person name="Fan B."/>
            <person name="Jiang Y."/>
            <person name="Adhikari A."/>
            <person name="Zheng C.-J."/>
            <person name="Schuster L."/>
            <person name="Cowan T.M."/>
            <person name="Smanski M.J."/>
            <person name="Chevrette M.G."/>
            <person name="De Carvalho L.P.S."/>
            <person name="Shen B."/>
        </authorList>
    </citation>
    <scope>NUCLEOTIDE SEQUENCE [LARGE SCALE GENOMIC DNA]</scope>
    <source>
        <strain evidence="2 3">NPDC050403</strain>
    </source>
</reference>
<comment type="caution">
    <text evidence="2">The sequence shown here is derived from an EMBL/GenBank/DDBJ whole genome shotgun (WGS) entry which is preliminary data.</text>
</comment>
<evidence type="ECO:0000313" key="2">
    <source>
        <dbReference type="EMBL" id="MEV0706297.1"/>
    </source>
</evidence>
<dbReference type="EMBL" id="JBFAKC010000001">
    <property type="protein sequence ID" value="MEV0706297.1"/>
    <property type="molecule type" value="Genomic_DNA"/>
</dbReference>
<keyword evidence="2" id="KW-0378">Hydrolase</keyword>
<dbReference type="Gene3D" id="3.40.50.1820">
    <property type="entry name" value="alpha/beta hydrolase"/>
    <property type="match status" value="1"/>
</dbReference>
<protein>
    <submittedName>
        <fullName evidence="2">Alpha/beta hydrolase</fullName>
    </submittedName>
</protein>
<gene>
    <name evidence="2" type="ORF">AB0I48_01905</name>
</gene>
<dbReference type="InterPro" id="IPR029058">
    <property type="entry name" value="AB_hydrolase_fold"/>
</dbReference>
<dbReference type="PANTHER" id="PTHR43194:SF2">
    <property type="entry name" value="PEROXISOMAL MEMBRANE PROTEIN LPX1"/>
    <property type="match status" value="1"/>
</dbReference>
<dbReference type="SUPFAM" id="SSF53474">
    <property type="entry name" value="alpha/beta-Hydrolases"/>
    <property type="match status" value="1"/>
</dbReference>
<dbReference type="InterPro" id="IPR000073">
    <property type="entry name" value="AB_hydrolase_1"/>
</dbReference>
<dbReference type="InterPro" id="IPR050228">
    <property type="entry name" value="Carboxylesterase_BioH"/>
</dbReference>
<keyword evidence="3" id="KW-1185">Reference proteome</keyword>
<feature type="domain" description="AB hydrolase-1" evidence="1">
    <location>
        <begin position="9"/>
        <end position="255"/>
    </location>
</feature>
<name>A0ABV3FLK5_9NOCA</name>
<proteinExistence type="predicted"/>